<evidence type="ECO:0000313" key="2">
    <source>
        <dbReference type="EMBL" id="UUY04696.1"/>
    </source>
</evidence>
<dbReference type="GO" id="GO:0004519">
    <property type="term" value="F:endonuclease activity"/>
    <property type="evidence" value="ECO:0007669"/>
    <property type="project" value="UniProtKB-KW"/>
</dbReference>
<evidence type="ECO:0000259" key="1">
    <source>
        <dbReference type="Pfam" id="PF05685"/>
    </source>
</evidence>
<keyword evidence="2" id="KW-0255">Endonuclease</keyword>
<organism evidence="2 3">
    <name type="scientific">Svornostia abyssi</name>
    <dbReference type="NCBI Taxonomy" id="2898438"/>
    <lineage>
        <taxon>Bacteria</taxon>
        <taxon>Bacillati</taxon>
        <taxon>Actinomycetota</taxon>
        <taxon>Thermoleophilia</taxon>
        <taxon>Solirubrobacterales</taxon>
        <taxon>Baekduiaceae</taxon>
        <taxon>Svornostia</taxon>
    </lineage>
</organism>
<dbReference type="PANTHER" id="PTHR35400:SF1">
    <property type="entry name" value="SLR1083 PROTEIN"/>
    <property type="match status" value="1"/>
</dbReference>
<reference evidence="3" key="1">
    <citation type="submission" date="2021-11" db="EMBL/GenBank/DDBJ databases">
        <title>Cultivation dependent microbiological survey of springs from the worlds oldest radium mine currently devoted to the extraction of radon-saturated water.</title>
        <authorList>
            <person name="Kapinusova G."/>
            <person name="Smrhova T."/>
            <person name="Strejcek M."/>
            <person name="Suman J."/>
            <person name="Jani K."/>
            <person name="Pajer P."/>
            <person name="Uhlik O."/>
        </authorList>
    </citation>
    <scope>NUCLEOTIDE SEQUENCE [LARGE SCALE GENOMIC DNA]</scope>
    <source>
        <strain evidence="3">J379</strain>
    </source>
</reference>
<dbReference type="InterPro" id="IPR012296">
    <property type="entry name" value="Nuclease_put_TT1808"/>
</dbReference>
<dbReference type="RefSeq" id="WP_353865174.1">
    <property type="nucleotide sequence ID" value="NZ_CP088295.1"/>
</dbReference>
<dbReference type="EMBL" id="CP088295">
    <property type="protein sequence ID" value="UUY04696.1"/>
    <property type="molecule type" value="Genomic_DNA"/>
</dbReference>
<evidence type="ECO:0000313" key="3">
    <source>
        <dbReference type="Proteomes" id="UP001058860"/>
    </source>
</evidence>
<keyword evidence="3" id="KW-1185">Reference proteome</keyword>
<dbReference type="InterPro" id="IPR008538">
    <property type="entry name" value="Uma2"/>
</dbReference>
<feature type="domain" description="Putative restriction endonuclease" evidence="1">
    <location>
        <begin position="17"/>
        <end position="173"/>
    </location>
</feature>
<dbReference type="Pfam" id="PF05685">
    <property type="entry name" value="Uma2"/>
    <property type="match status" value="1"/>
</dbReference>
<sequence>MALTTEPGERLHPLTVDDYHRMVEVGILMEDDPVELLEGALVEVAPEGPAHATVFADLNRYLVMGLPDEDALLVRVGSPLTFRPHSEPQPDFSIVDRAASTFTEHPVGAHLVVEVSYSSRRIDRGRKARIYARAGIREYWILDLVDWAVEVRTDPGEDGYATTRVVRAPEQVICGTVDLPPLDLAALFSDQR</sequence>
<dbReference type="PANTHER" id="PTHR35400">
    <property type="entry name" value="SLR1083 PROTEIN"/>
    <property type="match status" value="1"/>
</dbReference>
<dbReference type="InterPro" id="IPR011335">
    <property type="entry name" value="Restrct_endonuc-II-like"/>
</dbReference>
<protein>
    <submittedName>
        <fullName evidence="2">Uma2 family endonuclease</fullName>
    </submittedName>
</protein>
<name>A0ABY5PJ95_9ACTN</name>
<keyword evidence="2" id="KW-0378">Hydrolase</keyword>
<proteinExistence type="predicted"/>
<dbReference type="SUPFAM" id="SSF52980">
    <property type="entry name" value="Restriction endonuclease-like"/>
    <property type="match status" value="1"/>
</dbReference>
<keyword evidence="2" id="KW-0540">Nuclease</keyword>
<dbReference type="Proteomes" id="UP001058860">
    <property type="component" value="Chromosome"/>
</dbReference>
<dbReference type="CDD" id="cd06260">
    <property type="entry name" value="DUF820-like"/>
    <property type="match status" value="1"/>
</dbReference>
<dbReference type="Gene3D" id="3.90.1570.10">
    <property type="entry name" value="tt1808, chain A"/>
    <property type="match status" value="1"/>
</dbReference>
<accession>A0ABY5PJ95</accession>
<gene>
    <name evidence="2" type="ORF">LRS13_03970</name>
</gene>